<gene>
    <name evidence="3" type="ORF">C9J47_08310</name>
</gene>
<dbReference type="PANTHER" id="PTHR33121">
    <property type="entry name" value="CYCLIC DI-GMP PHOSPHODIESTERASE PDEF"/>
    <property type="match status" value="1"/>
</dbReference>
<reference evidence="3 4" key="1">
    <citation type="submission" date="2018-03" db="EMBL/GenBank/DDBJ databases">
        <title>Whole genome sequencing of Histamine producing bacteria.</title>
        <authorList>
            <person name="Butler K."/>
        </authorList>
    </citation>
    <scope>NUCLEOTIDE SEQUENCE [LARGE SCALE GENOMIC DNA]</scope>
    <source>
        <strain evidence="3 4">ATCC 19614</strain>
    </source>
</reference>
<dbReference type="AlphaFoldDB" id="A0A2T3LAZ2"/>
<comment type="caution">
    <text evidence="3">The sequence shown here is derived from an EMBL/GenBank/DDBJ whole genome shotgun (WGS) entry which is preliminary data.</text>
</comment>
<dbReference type="Pfam" id="PF20982">
    <property type="entry name" value="CSS_CxxC"/>
    <property type="match status" value="1"/>
</dbReference>
<dbReference type="CDD" id="cd01948">
    <property type="entry name" value="EAL"/>
    <property type="match status" value="1"/>
</dbReference>
<feature type="transmembrane region" description="Helical" evidence="1">
    <location>
        <begin position="26"/>
        <end position="48"/>
    </location>
</feature>
<keyword evidence="1" id="KW-1133">Transmembrane helix</keyword>
<dbReference type="SUPFAM" id="SSF141868">
    <property type="entry name" value="EAL domain-like"/>
    <property type="match status" value="1"/>
</dbReference>
<dbReference type="InterPro" id="IPR001633">
    <property type="entry name" value="EAL_dom"/>
</dbReference>
<evidence type="ECO:0000313" key="3">
    <source>
        <dbReference type="EMBL" id="PSV48505.1"/>
    </source>
</evidence>
<feature type="domain" description="EAL" evidence="2">
    <location>
        <begin position="288"/>
        <end position="542"/>
    </location>
</feature>
<dbReference type="GO" id="GO:0071111">
    <property type="term" value="F:cyclic-guanylate-specific phosphodiesterase activity"/>
    <property type="evidence" value="ECO:0007669"/>
    <property type="project" value="InterPro"/>
</dbReference>
<evidence type="ECO:0000256" key="1">
    <source>
        <dbReference type="SAM" id="Phobius"/>
    </source>
</evidence>
<keyword evidence="1" id="KW-0812">Transmembrane</keyword>
<sequence>MPIILLNCSIAIHLDKPPVNMKKKSTYMLSSLIIIVLCMIIGFAALLISNNANKVLFKYHFKYAENQRIEQYFERVRATSILLDNLQYELNYTCDNQDIDTLEHASYFNAEIRRLSLRTPNGITCGDMVDTLNIYAKPKQEIYLNQQISLIANTSKDRTIIQYHRQILKGFMTVDITPQDPISLLKNECDGCWLQTVEGNGIILYTGNANRAESKIFNSPLQLNKDLTDQVVKPILSMPLLDNAWIKYYVADNVIQHYRENIRPYLIILLCSLTLILLVLMHRRFHNGKMLTFLLIKALKQNRLIPFYQPIVNAETNHICGYEVLMRWETKKGKIIPPDVFIPEAELNGLIVPMTVQLIETVAKDIKRLEVQHSIAPLPHYFSINVSPDLIQSTALINVIKMTLNKFKLQPHNFSFELTERTPISDFDKAKNVCDSLNELGIQVKLDDVGNGYCDFLALQKLQASTIKIDKIFVKNICDHNGMVIIESIVAFADKAEVEVIAEGIENREQASALLRAGVKYHQGYYYGKPVPFDKIKFNLFE</sequence>
<keyword evidence="1" id="KW-0472">Membrane</keyword>
<dbReference type="SMART" id="SM00052">
    <property type="entry name" value="EAL"/>
    <property type="match status" value="1"/>
</dbReference>
<keyword evidence="4" id="KW-1185">Reference proteome</keyword>
<dbReference type="InterPro" id="IPR050706">
    <property type="entry name" value="Cyclic-di-GMP_PDE-like"/>
</dbReference>
<proteinExistence type="predicted"/>
<name>A0A2T3LAZ2_9GAMM</name>
<dbReference type="EMBL" id="PYOC01000002">
    <property type="protein sequence ID" value="PSV48505.1"/>
    <property type="molecule type" value="Genomic_DNA"/>
</dbReference>
<evidence type="ECO:0000259" key="2">
    <source>
        <dbReference type="PROSITE" id="PS50883"/>
    </source>
</evidence>
<dbReference type="Gene3D" id="3.20.20.450">
    <property type="entry name" value="EAL domain"/>
    <property type="match status" value="1"/>
</dbReference>
<evidence type="ECO:0000313" key="4">
    <source>
        <dbReference type="Proteomes" id="UP000241803"/>
    </source>
</evidence>
<dbReference type="PROSITE" id="PS50883">
    <property type="entry name" value="EAL"/>
    <property type="match status" value="1"/>
</dbReference>
<dbReference type="Proteomes" id="UP000241803">
    <property type="component" value="Unassembled WGS sequence"/>
</dbReference>
<organism evidence="3 4">
    <name type="scientific">Photobacterium indicum</name>
    <dbReference type="NCBI Taxonomy" id="81447"/>
    <lineage>
        <taxon>Bacteria</taxon>
        <taxon>Pseudomonadati</taxon>
        <taxon>Pseudomonadota</taxon>
        <taxon>Gammaproteobacteria</taxon>
        <taxon>Vibrionales</taxon>
        <taxon>Vibrionaceae</taxon>
        <taxon>Photobacterium</taxon>
    </lineage>
</organism>
<dbReference type="PANTHER" id="PTHR33121:SF56">
    <property type="entry name" value="SIGNALLING PROTEIN WITH EAL AND C2 DOMAINS"/>
    <property type="match status" value="1"/>
</dbReference>
<protein>
    <submittedName>
        <fullName evidence="3">EAL domain-containing protein</fullName>
    </submittedName>
</protein>
<dbReference type="Pfam" id="PF00563">
    <property type="entry name" value="EAL"/>
    <property type="match status" value="1"/>
</dbReference>
<accession>A0A2T3LAZ2</accession>
<dbReference type="InterPro" id="IPR035919">
    <property type="entry name" value="EAL_sf"/>
</dbReference>
<feature type="transmembrane region" description="Helical" evidence="1">
    <location>
        <begin position="262"/>
        <end position="281"/>
    </location>
</feature>
<dbReference type="InterPro" id="IPR048614">
    <property type="entry name" value="CSS_CxxC"/>
</dbReference>